<keyword evidence="10" id="KW-1185">Reference proteome</keyword>
<dbReference type="InterPro" id="IPR017331">
    <property type="entry name" value="Peptidoglycan_recognition"/>
</dbReference>
<evidence type="ECO:0000313" key="10">
    <source>
        <dbReference type="Proteomes" id="UP000792457"/>
    </source>
</evidence>
<evidence type="ECO:0000259" key="8">
    <source>
        <dbReference type="SMART" id="SM00701"/>
    </source>
</evidence>
<keyword evidence="2" id="KW-0399">Innate immunity</keyword>
<evidence type="ECO:0000256" key="3">
    <source>
        <dbReference type="ARBA" id="ARBA00022729"/>
    </source>
</evidence>
<dbReference type="Gene3D" id="3.40.80.10">
    <property type="entry name" value="Peptidoglycan recognition protein-like"/>
    <property type="match status" value="1"/>
</dbReference>
<protein>
    <recommendedName>
        <fullName evidence="11">Peptidoglycan-recognition protein</fullName>
    </recommendedName>
</protein>
<proteinExistence type="inferred from homology"/>
<dbReference type="InterPro" id="IPR036505">
    <property type="entry name" value="Amidase/PGRP_sf"/>
</dbReference>
<dbReference type="InterPro" id="IPR015510">
    <property type="entry name" value="PGRP"/>
</dbReference>
<dbReference type="EMBL" id="KZ308448">
    <property type="protein sequence ID" value="KAG8229829.1"/>
    <property type="molecule type" value="Genomic_DNA"/>
</dbReference>
<reference evidence="9" key="2">
    <citation type="submission" date="2017-10" db="EMBL/GenBank/DDBJ databases">
        <title>Ladona fulva Genome sequencing and assembly.</title>
        <authorList>
            <person name="Murali S."/>
            <person name="Richards S."/>
            <person name="Bandaranaike D."/>
            <person name="Bellair M."/>
            <person name="Blankenburg K."/>
            <person name="Chao H."/>
            <person name="Dinh H."/>
            <person name="Doddapaneni H."/>
            <person name="Dugan-Rocha S."/>
            <person name="Elkadiri S."/>
            <person name="Gnanaolivu R."/>
            <person name="Hernandez B."/>
            <person name="Skinner E."/>
            <person name="Javaid M."/>
            <person name="Lee S."/>
            <person name="Li M."/>
            <person name="Ming W."/>
            <person name="Munidasa M."/>
            <person name="Muniz J."/>
            <person name="Nguyen L."/>
            <person name="Hughes D."/>
            <person name="Osuji N."/>
            <person name="Pu L.-L."/>
            <person name="Puazo M."/>
            <person name="Qu C."/>
            <person name="Quiroz J."/>
            <person name="Raj R."/>
            <person name="Weissenberger G."/>
            <person name="Xin Y."/>
            <person name="Zou X."/>
            <person name="Han Y."/>
            <person name="Worley K."/>
            <person name="Muzny D."/>
            <person name="Gibbs R."/>
        </authorList>
    </citation>
    <scope>NUCLEOTIDE SEQUENCE</scope>
    <source>
        <strain evidence="9">Sampled in the wild</strain>
    </source>
</reference>
<dbReference type="SUPFAM" id="SSF55846">
    <property type="entry name" value="N-acetylmuramoyl-L-alanine amidase-like"/>
    <property type="match status" value="1"/>
</dbReference>
<feature type="disulfide bond" evidence="6">
    <location>
        <begin position="92"/>
        <end position="98"/>
    </location>
</feature>
<dbReference type="PANTHER" id="PTHR11022">
    <property type="entry name" value="PEPTIDOGLYCAN RECOGNITION PROTEIN"/>
    <property type="match status" value="1"/>
</dbReference>
<dbReference type="GO" id="GO:0045087">
    <property type="term" value="P:innate immune response"/>
    <property type="evidence" value="ECO:0007669"/>
    <property type="project" value="UniProtKB-KW"/>
</dbReference>
<reference evidence="9" key="1">
    <citation type="submission" date="2013-04" db="EMBL/GenBank/DDBJ databases">
        <authorList>
            <person name="Qu J."/>
            <person name="Murali S.C."/>
            <person name="Bandaranaike D."/>
            <person name="Bellair M."/>
            <person name="Blankenburg K."/>
            <person name="Chao H."/>
            <person name="Dinh H."/>
            <person name="Doddapaneni H."/>
            <person name="Downs B."/>
            <person name="Dugan-Rocha S."/>
            <person name="Elkadiri S."/>
            <person name="Gnanaolivu R.D."/>
            <person name="Hernandez B."/>
            <person name="Javaid M."/>
            <person name="Jayaseelan J.C."/>
            <person name="Lee S."/>
            <person name="Li M."/>
            <person name="Ming W."/>
            <person name="Munidasa M."/>
            <person name="Muniz J."/>
            <person name="Nguyen L."/>
            <person name="Ongeri F."/>
            <person name="Osuji N."/>
            <person name="Pu L.-L."/>
            <person name="Puazo M."/>
            <person name="Qu C."/>
            <person name="Quiroz J."/>
            <person name="Raj R."/>
            <person name="Weissenberger G."/>
            <person name="Xin Y."/>
            <person name="Zou X."/>
            <person name="Han Y."/>
            <person name="Richards S."/>
            <person name="Worley K."/>
            <person name="Muzny D."/>
            <person name="Gibbs R."/>
        </authorList>
    </citation>
    <scope>NUCLEOTIDE SEQUENCE</scope>
    <source>
        <strain evidence="9">Sampled in the wild</strain>
    </source>
</reference>
<dbReference type="AlphaFoldDB" id="A0A8K0K940"/>
<dbReference type="SMART" id="SM00701">
    <property type="entry name" value="PGRP"/>
    <property type="match status" value="1"/>
</dbReference>
<dbReference type="PANTHER" id="PTHR11022:SF77">
    <property type="entry name" value="PEPTIDOGLYCAN-RECOGNITION PROTEIN LB"/>
    <property type="match status" value="1"/>
</dbReference>
<keyword evidence="5" id="KW-1015">Disulfide bond</keyword>
<dbReference type="GO" id="GO:0008270">
    <property type="term" value="F:zinc ion binding"/>
    <property type="evidence" value="ECO:0007669"/>
    <property type="project" value="InterPro"/>
</dbReference>
<name>A0A8K0K940_LADFU</name>
<sequence length="235" mass="25963">MKVSAPNNSFKMLYNAMAATLKTVYMLSAVLALNDSEMVDNSVAVQSTITPSFPIVSRSEWGAKPPKSPPEQMHEVPVPFVLIHHTYIPGYCNSTEACKEAMREMQRFHQDDRGWNDIGYSFCIGCNGITMEGRGWDSRGAHAPGYNERSIGICLIGDFRGGCTNTLPTVLPDDGMLNAVQGLINYGIDIGKISANYTLMGHRQVRNTECPGDALFNLIQHWAHFGDPENKKHPV</sequence>
<evidence type="ECO:0000256" key="1">
    <source>
        <dbReference type="ARBA" id="ARBA00007553"/>
    </source>
</evidence>
<dbReference type="CDD" id="cd06583">
    <property type="entry name" value="PGRP"/>
    <property type="match status" value="1"/>
</dbReference>
<keyword evidence="4" id="KW-0391">Immunity</keyword>
<keyword evidence="3" id="KW-0732">Signal</keyword>
<feature type="domain" description="Peptidoglycan recognition protein family" evidence="8">
    <location>
        <begin position="53"/>
        <end position="206"/>
    </location>
</feature>
<dbReference type="InterPro" id="IPR006619">
    <property type="entry name" value="PGRP_domain_met/bac"/>
</dbReference>
<evidence type="ECO:0008006" key="11">
    <source>
        <dbReference type="Google" id="ProtNLM"/>
    </source>
</evidence>
<evidence type="ECO:0000259" key="7">
    <source>
        <dbReference type="SMART" id="SM00644"/>
    </source>
</evidence>
<evidence type="ECO:0000256" key="5">
    <source>
        <dbReference type="ARBA" id="ARBA00023157"/>
    </source>
</evidence>
<evidence type="ECO:0000256" key="6">
    <source>
        <dbReference type="PIRSR" id="PIRSR037945-1"/>
    </source>
</evidence>
<gene>
    <name evidence="9" type="ORF">J437_LFUL008797</name>
</gene>
<dbReference type="SMART" id="SM00644">
    <property type="entry name" value="Ami_2"/>
    <property type="match status" value="1"/>
</dbReference>
<dbReference type="PIRSF" id="PIRSF037945">
    <property type="entry name" value="PGRPs"/>
    <property type="match status" value="1"/>
</dbReference>
<dbReference type="OrthoDB" id="10001926at2759"/>
<feature type="domain" description="N-acetylmuramoyl-L-alanine amidase" evidence="7">
    <location>
        <begin position="68"/>
        <end position="212"/>
    </location>
</feature>
<dbReference type="GO" id="GO:0042834">
    <property type="term" value="F:peptidoglycan binding"/>
    <property type="evidence" value="ECO:0007669"/>
    <property type="project" value="InterPro"/>
</dbReference>
<dbReference type="GO" id="GO:0009253">
    <property type="term" value="P:peptidoglycan catabolic process"/>
    <property type="evidence" value="ECO:0007669"/>
    <property type="project" value="InterPro"/>
</dbReference>
<accession>A0A8K0K940</accession>
<dbReference type="FunFam" id="3.40.80.10:FF:000001">
    <property type="entry name" value="Peptidoglycan recognition protein 1"/>
    <property type="match status" value="1"/>
</dbReference>
<comment type="caution">
    <text evidence="9">The sequence shown here is derived from an EMBL/GenBank/DDBJ whole genome shotgun (WGS) entry which is preliminary data.</text>
</comment>
<organism evidence="9 10">
    <name type="scientific">Ladona fulva</name>
    <name type="common">Scarce chaser dragonfly</name>
    <name type="synonym">Libellula fulva</name>
    <dbReference type="NCBI Taxonomy" id="123851"/>
    <lineage>
        <taxon>Eukaryota</taxon>
        <taxon>Metazoa</taxon>
        <taxon>Ecdysozoa</taxon>
        <taxon>Arthropoda</taxon>
        <taxon>Hexapoda</taxon>
        <taxon>Insecta</taxon>
        <taxon>Pterygota</taxon>
        <taxon>Palaeoptera</taxon>
        <taxon>Odonata</taxon>
        <taxon>Epiprocta</taxon>
        <taxon>Anisoptera</taxon>
        <taxon>Libelluloidea</taxon>
        <taxon>Libellulidae</taxon>
        <taxon>Ladona</taxon>
    </lineage>
</organism>
<dbReference type="InterPro" id="IPR002502">
    <property type="entry name" value="Amidase_domain"/>
</dbReference>
<comment type="similarity">
    <text evidence="1">Belongs to the N-acetylmuramoyl-L-alanine amidase 2 family.</text>
</comment>
<dbReference type="Pfam" id="PF01510">
    <property type="entry name" value="Amidase_2"/>
    <property type="match status" value="1"/>
</dbReference>
<dbReference type="Proteomes" id="UP000792457">
    <property type="component" value="Unassembled WGS sequence"/>
</dbReference>
<evidence type="ECO:0000256" key="2">
    <source>
        <dbReference type="ARBA" id="ARBA00022588"/>
    </source>
</evidence>
<evidence type="ECO:0000256" key="4">
    <source>
        <dbReference type="ARBA" id="ARBA00022859"/>
    </source>
</evidence>
<dbReference type="GO" id="GO:0008745">
    <property type="term" value="F:N-acetylmuramoyl-L-alanine amidase activity"/>
    <property type="evidence" value="ECO:0007669"/>
    <property type="project" value="InterPro"/>
</dbReference>
<evidence type="ECO:0000313" key="9">
    <source>
        <dbReference type="EMBL" id="KAG8229829.1"/>
    </source>
</evidence>